<gene>
    <name evidence="6" type="ORF">AAT19DRAFT_11548</name>
</gene>
<accession>A0A2S9ZVW2</accession>
<keyword evidence="3" id="KW-0862">Zinc</keyword>
<dbReference type="OrthoDB" id="10641718at2759"/>
<proteinExistence type="predicted"/>
<dbReference type="EMBL" id="LCTV02000017">
    <property type="protein sequence ID" value="PRQ69895.1"/>
    <property type="molecule type" value="Genomic_DNA"/>
</dbReference>
<dbReference type="Proteomes" id="UP000239560">
    <property type="component" value="Unassembled WGS sequence"/>
</dbReference>
<evidence type="ECO:0000256" key="4">
    <source>
        <dbReference type="SAM" id="MobiDB-lite"/>
    </source>
</evidence>
<feature type="region of interest" description="Disordered" evidence="4">
    <location>
        <begin position="63"/>
        <end position="183"/>
    </location>
</feature>
<sequence length="306" mass="33666">MLLECCVCPLLARNVCSAEEPPPFRYRTLGLCGLPSCAGSRSAGLPLACASRVFSRTLTSLTQLESPTRKKPSASSASTSAHRSPMKFFSDSSDAKKHIRPLSRSPPPASASVSTSKAKPKTVRPPSDDEDEAEAPKKKPRKTRSDKGVKRWPRKKRASTDEEGEGKKEGKKRGRPRKEPETYAAKAKAALKAKEKEKHRELLEEIEEEEELAARPVAANADSTDWLPHLSTDNYFDLSSDEREAFLDLLDKEDVRNRKGEVTKVVERGAGGTDEAMGRIWRCATCGFDNVADLTTCEICEVGSLF</sequence>
<evidence type="ECO:0000256" key="1">
    <source>
        <dbReference type="ARBA" id="ARBA00022723"/>
    </source>
</evidence>
<organism evidence="6 7">
    <name type="scientific">Rhodotorula toruloides</name>
    <name type="common">Yeast</name>
    <name type="synonym">Rhodosporidium toruloides</name>
    <dbReference type="NCBI Taxonomy" id="5286"/>
    <lineage>
        <taxon>Eukaryota</taxon>
        <taxon>Fungi</taxon>
        <taxon>Dikarya</taxon>
        <taxon>Basidiomycota</taxon>
        <taxon>Pucciniomycotina</taxon>
        <taxon>Microbotryomycetes</taxon>
        <taxon>Sporidiobolales</taxon>
        <taxon>Sporidiobolaceae</taxon>
        <taxon>Rhodotorula</taxon>
    </lineage>
</organism>
<protein>
    <recommendedName>
        <fullName evidence="5">RanBP2-type domain-containing protein</fullName>
    </recommendedName>
</protein>
<reference evidence="6 7" key="1">
    <citation type="journal article" date="2018" name="Elife">
        <title>Functional genomics of lipid metabolism in the oleaginous yeast Rhodosporidium toruloides.</title>
        <authorList>
            <person name="Coradetti S.T."/>
            <person name="Pinel D."/>
            <person name="Geiselman G."/>
            <person name="Ito M."/>
            <person name="Mondo S."/>
            <person name="Reilly M.C."/>
            <person name="Cheng Y.F."/>
            <person name="Bauer S."/>
            <person name="Grigoriev I."/>
            <person name="Gladden J.M."/>
            <person name="Simmons B.A."/>
            <person name="Brem R."/>
            <person name="Arkin A.P."/>
            <person name="Skerker J.M."/>
        </authorList>
    </citation>
    <scope>NUCLEOTIDE SEQUENCE [LARGE SCALE GENOMIC DNA]</scope>
    <source>
        <strain evidence="6 7">NBRC 0880</strain>
    </source>
</reference>
<dbReference type="GO" id="GO:0008270">
    <property type="term" value="F:zinc ion binding"/>
    <property type="evidence" value="ECO:0007669"/>
    <property type="project" value="UniProtKB-KW"/>
</dbReference>
<dbReference type="AlphaFoldDB" id="A0A2S9ZVW2"/>
<evidence type="ECO:0000256" key="2">
    <source>
        <dbReference type="ARBA" id="ARBA00022771"/>
    </source>
</evidence>
<feature type="compositionally biased region" description="Low complexity" evidence="4">
    <location>
        <begin position="73"/>
        <end position="83"/>
    </location>
</feature>
<dbReference type="InterPro" id="IPR036443">
    <property type="entry name" value="Znf_RanBP2_sf"/>
</dbReference>
<evidence type="ECO:0000256" key="3">
    <source>
        <dbReference type="ARBA" id="ARBA00022833"/>
    </source>
</evidence>
<evidence type="ECO:0000313" key="6">
    <source>
        <dbReference type="EMBL" id="PRQ69895.1"/>
    </source>
</evidence>
<evidence type="ECO:0000313" key="7">
    <source>
        <dbReference type="Proteomes" id="UP000239560"/>
    </source>
</evidence>
<name>A0A2S9ZVW2_RHOTO</name>
<dbReference type="PROSITE" id="PS01358">
    <property type="entry name" value="ZF_RANBP2_1"/>
    <property type="match status" value="1"/>
</dbReference>
<dbReference type="InterPro" id="IPR001876">
    <property type="entry name" value="Znf_RanBP2"/>
</dbReference>
<feature type="domain" description="RanBP2-type" evidence="5">
    <location>
        <begin position="281"/>
        <end position="300"/>
    </location>
</feature>
<evidence type="ECO:0000259" key="5">
    <source>
        <dbReference type="PROSITE" id="PS01358"/>
    </source>
</evidence>
<keyword evidence="1" id="KW-0479">Metal-binding</keyword>
<comment type="caution">
    <text evidence="6">The sequence shown here is derived from an EMBL/GenBank/DDBJ whole genome shotgun (WGS) entry which is preliminary data.</text>
</comment>
<keyword evidence="2" id="KW-0863">Zinc-finger</keyword>
<dbReference type="SUPFAM" id="SSF90209">
    <property type="entry name" value="Ran binding protein zinc finger-like"/>
    <property type="match status" value="1"/>
</dbReference>